<feature type="region of interest" description="Disordered" evidence="1">
    <location>
        <begin position="427"/>
        <end position="450"/>
    </location>
</feature>
<protein>
    <recommendedName>
        <fullName evidence="4">Molybdenum cofactor sulfurase</fullName>
    </recommendedName>
</protein>
<feature type="region of interest" description="Disordered" evidence="1">
    <location>
        <begin position="383"/>
        <end position="410"/>
    </location>
</feature>
<sequence length="671" mass="75063">MQSPCLREASQACFHGCCTNPILGFSESPNPKSKSITTVATSRIDFATATTSSLFPETQFTNHECLPSLSESLSQFNKAYPQYRMTEHADSIRAQEYYHLSLSNHVCLDYTGLGLFSHSQQQARCSLNATVASTSVSPPSLPTCNSEFPFFNVCYKSASLKSQVLYGGQESELETAMKRRIMAFLNICENDYSMVFTANRTAAFKLLAESYPFQSNRRLLTVYDHESEAAGSMIDNSQKRGAKVMSAEFSWPSMRIQSTKLRKMVESKRKKKARGLFVFPLQSMMTGTRYSCLWMSMAQANGWHVALDASALGAKDMDTLGLSLIQPDFLICSLYKVFGENPSGFGCLFVKKSSAKVLEASTMARSIGIASLVPVKRTYPLLGDSSDSDSDTQQKAEFGEQEDVLPITSSYSGPISAQVEIRDDKCLSSTERHNEESEHGETSELRETEPCTEQMNYLTSEIVEVPSDSVKLETTQINTAEADRKVSIECRGLDHADSLGLINISTRARCQINWVVNALSKLQHPHTEKGLPLVQIYGPKIKFDRGPALSFNVFDWKGEKVEPVLVQKLADRSNISLSYGFLNNLWFSDKYEAEKERVVETRLRGTDGTAQSKRKEKVDIGITVVTAALGFLNNFEDIYRLWAFVAQFLDADFVEKERWRYMALNQNIVEV</sequence>
<dbReference type="EMBL" id="JADFTS010000003">
    <property type="protein sequence ID" value="KAF9614774.1"/>
    <property type="molecule type" value="Genomic_DNA"/>
</dbReference>
<gene>
    <name evidence="2" type="ORF">IFM89_020628</name>
</gene>
<dbReference type="PANTHER" id="PTHR14237">
    <property type="entry name" value="MOLYBDOPTERIN COFACTOR SULFURASE MOSC"/>
    <property type="match status" value="1"/>
</dbReference>
<evidence type="ECO:0000313" key="3">
    <source>
        <dbReference type="Proteomes" id="UP000631114"/>
    </source>
</evidence>
<evidence type="ECO:0000313" key="2">
    <source>
        <dbReference type="EMBL" id="KAF9614774.1"/>
    </source>
</evidence>
<accession>A0A835ICS2</accession>
<dbReference type="AlphaFoldDB" id="A0A835ICS2"/>
<dbReference type="Gene3D" id="3.90.1150.10">
    <property type="entry name" value="Aspartate Aminotransferase, domain 1"/>
    <property type="match status" value="1"/>
</dbReference>
<dbReference type="InterPro" id="IPR015421">
    <property type="entry name" value="PyrdxlP-dep_Trfase_major"/>
</dbReference>
<keyword evidence="3" id="KW-1185">Reference proteome</keyword>
<reference evidence="2 3" key="1">
    <citation type="submission" date="2020-10" db="EMBL/GenBank/DDBJ databases">
        <title>The Coptis chinensis genome and diversification of protoberbering-type alkaloids.</title>
        <authorList>
            <person name="Wang B."/>
            <person name="Shu S."/>
            <person name="Song C."/>
            <person name="Liu Y."/>
        </authorList>
    </citation>
    <scope>NUCLEOTIDE SEQUENCE [LARGE SCALE GENOMIC DNA]</scope>
    <source>
        <strain evidence="2">HL-2020</strain>
        <tissue evidence="2">Leaf</tissue>
    </source>
</reference>
<dbReference type="InterPro" id="IPR015424">
    <property type="entry name" value="PyrdxlP-dep_Trfase"/>
</dbReference>
<evidence type="ECO:0000256" key="1">
    <source>
        <dbReference type="SAM" id="MobiDB-lite"/>
    </source>
</evidence>
<organism evidence="2 3">
    <name type="scientific">Coptis chinensis</name>
    <dbReference type="NCBI Taxonomy" id="261450"/>
    <lineage>
        <taxon>Eukaryota</taxon>
        <taxon>Viridiplantae</taxon>
        <taxon>Streptophyta</taxon>
        <taxon>Embryophyta</taxon>
        <taxon>Tracheophyta</taxon>
        <taxon>Spermatophyta</taxon>
        <taxon>Magnoliopsida</taxon>
        <taxon>Ranunculales</taxon>
        <taxon>Ranunculaceae</taxon>
        <taxon>Coptidoideae</taxon>
        <taxon>Coptis</taxon>
    </lineage>
</organism>
<dbReference type="PANTHER" id="PTHR14237:SF88">
    <property type="entry name" value="PYRIDOXAL PHOSPHATE (PLP)-DEPENDENT TRANSFERASES SUPERFAMILY PROTEIN"/>
    <property type="match status" value="1"/>
</dbReference>
<dbReference type="InterPro" id="IPR015422">
    <property type="entry name" value="PyrdxlP-dep_Trfase_small"/>
</dbReference>
<proteinExistence type="predicted"/>
<evidence type="ECO:0008006" key="4">
    <source>
        <dbReference type="Google" id="ProtNLM"/>
    </source>
</evidence>
<feature type="compositionally biased region" description="Basic and acidic residues" evidence="1">
    <location>
        <begin position="427"/>
        <end position="449"/>
    </location>
</feature>
<dbReference type="Proteomes" id="UP000631114">
    <property type="component" value="Unassembled WGS sequence"/>
</dbReference>
<dbReference type="SUPFAM" id="SSF53383">
    <property type="entry name" value="PLP-dependent transferases"/>
    <property type="match status" value="1"/>
</dbReference>
<name>A0A835ICS2_9MAGN</name>
<comment type="caution">
    <text evidence="2">The sequence shown here is derived from an EMBL/GenBank/DDBJ whole genome shotgun (WGS) entry which is preliminary data.</text>
</comment>
<dbReference type="OrthoDB" id="10264306at2759"/>
<dbReference type="Gene3D" id="3.40.640.10">
    <property type="entry name" value="Type I PLP-dependent aspartate aminotransferase-like (Major domain)"/>
    <property type="match status" value="1"/>
</dbReference>